<dbReference type="GO" id="GO:0043022">
    <property type="term" value="F:ribosome binding"/>
    <property type="evidence" value="ECO:0007669"/>
    <property type="project" value="InterPro"/>
</dbReference>
<comment type="caution">
    <text evidence="1">The sequence shown here is derived from an EMBL/GenBank/DDBJ whole genome shotgun (WGS) entry which is preliminary data.</text>
</comment>
<dbReference type="GO" id="GO:0061671">
    <property type="term" value="C:Cbp3p-Cbp6 complex"/>
    <property type="evidence" value="ECO:0007669"/>
    <property type="project" value="InterPro"/>
</dbReference>
<dbReference type="PANTHER" id="PTHR28250:SF1">
    <property type="entry name" value="CYTOCHROME B PRE-MRNA-PROCESSING PROTEIN 6"/>
    <property type="match status" value="1"/>
</dbReference>
<sequence length="112" mass="13154">MSRQQLTQHYTRILTRWPVDLLRPEERSFQHLLRQRIQSPPTDSAVGGKEVNAAYLLLDNTFTKQFPLPQSLMKPASNPNHYTDLARELEEAPSRTWFGNFAKRVKNMVRFK</sequence>
<dbReference type="InterPro" id="IPR037653">
    <property type="entry name" value="Cbp6"/>
</dbReference>
<keyword evidence="2" id="KW-1185">Reference proteome</keyword>
<dbReference type="GO" id="GO:0034551">
    <property type="term" value="P:mitochondrial respiratory chain complex III assembly"/>
    <property type="evidence" value="ECO:0007669"/>
    <property type="project" value="TreeGrafter"/>
</dbReference>
<organism evidence="1 2">
    <name type="scientific">Friedmanniomyces simplex</name>
    <dbReference type="NCBI Taxonomy" id="329884"/>
    <lineage>
        <taxon>Eukaryota</taxon>
        <taxon>Fungi</taxon>
        <taxon>Dikarya</taxon>
        <taxon>Ascomycota</taxon>
        <taxon>Pezizomycotina</taxon>
        <taxon>Dothideomycetes</taxon>
        <taxon>Dothideomycetidae</taxon>
        <taxon>Mycosphaerellales</taxon>
        <taxon>Teratosphaeriaceae</taxon>
        <taxon>Friedmanniomyces</taxon>
    </lineage>
</organism>
<evidence type="ECO:0008006" key="3">
    <source>
        <dbReference type="Google" id="ProtNLM"/>
    </source>
</evidence>
<protein>
    <recommendedName>
        <fullName evidence="3">Mitochondrial nucleoid factor 1</fullName>
    </recommendedName>
</protein>
<proteinExistence type="predicted"/>
<dbReference type="AlphaFoldDB" id="A0A4U0Y3J9"/>
<name>A0A4U0Y3J9_9PEZI</name>
<accession>A0A4U0Y3J9</accession>
<evidence type="ECO:0000313" key="2">
    <source>
        <dbReference type="Proteomes" id="UP000309340"/>
    </source>
</evidence>
<dbReference type="OrthoDB" id="2107880at2759"/>
<reference evidence="1 2" key="1">
    <citation type="submission" date="2017-03" db="EMBL/GenBank/DDBJ databases">
        <title>Genomes of endolithic fungi from Antarctica.</title>
        <authorList>
            <person name="Coleine C."/>
            <person name="Masonjones S."/>
            <person name="Stajich J.E."/>
        </authorList>
    </citation>
    <scope>NUCLEOTIDE SEQUENCE [LARGE SCALE GENOMIC DNA]</scope>
    <source>
        <strain evidence="1 2">CCFEE 5184</strain>
    </source>
</reference>
<dbReference type="PANTHER" id="PTHR28250">
    <property type="entry name" value="CYTOCHROME B PRE-MRNA-PROCESSING PROTEIN 6"/>
    <property type="match status" value="1"/>
</dbReference>
<dbReference type="Pfam" id="PF20180">
    <property type="entry name" value="UQCC2_CBP6"/>
    <property type="match status" value="1"/>
</dbReference>
<evidence type="ECO:0000313" key="1">
    <source>
        <dbReference type="EMBL" id="TKA82115.1"/>
    </source>
</evidence>
<gene>
    <name evidence="1" type="ORF">B0A55_01818</name>
</gene>
<dbReference type="EMBL" id="NAJQ01000040">
    <property type="protein sequence ID" value="TKA82115.1"/>
    <property type="molecule type" value="Genomic_DNA"/>
</dbReference>
<dbReference type="Proteomes" id="UP000309340">
    <property type="component" value="Unassembled WGS sequence"/>
</dbReference>